<proteinExistence type="predicted"/>
<comment type="caution">
    <text evidence="1">The sequence shown here is derived from an EMBL/GenBank/DDBJ whole genome shotgun (WGS) entry which is preliminary data.</text>
</comment>
<accession>A0A6S7LT13</accession>
<protein>
    <submittedName>
        <fullName evidence="1">Uncharacterized protein</fullName>
    </submittedName>
</protein>
<organism evidence="1 2">
    <name type="scientific">Paramuricea clavata</name>
    <name type="common">Red gorgonian</name>
    <name type="synonym">Violescent sea-whip</name>
    <dbReference type="NCBI Taxonomy" id="317549"/>
    <lineage>
        <taxon>Eukaryota</taxon>
        <taxon>Metazoa</taxon>
        <taxon>Cnidaria</taxon>
        <taxon>Anthozoa</taxon>
        <taxon>Octocorallia</taxon>
        <taxon>Malacalcyonacea</taxon>
        <taxon>Plexauridae</taxon>
        <taxon>Paramuricea</taxon>
    </lineage>
</organism>
<dbReference type="OrthoDB" id="416454at2759"/>
<dbReference type="PANTHER" id="PTHR33395:SF22">
    <property type="entry name" value="REVERSE TRANSCRIPTASE DOMAIN-CONTAINING PROTEIN"/>
    <property type="match status" value="1"/>
</dbReference>
<dbReference type="Proteomes" id="UP001152795">
    <property type="component" value="Unassembled WGS sequence"/>
</dbReference>
<keyword evidence="2" id="KW-1185">Reference proteome</keyword>
<dbReference type="EMBL" id="CACRXK020031231">
    <property type="protein sequence ID" value="CAB4042973.1"/>
    <property type="molecule type" value="Genomic_DNA"/>
</dbReference>
<evidence type="ECO:0000313" key="1">
    <source>
        <dbReference type="EMBL" id="CAB4042973.1"/>
    </source>
</evidence>
<name>A0A6S7LT13_PARCT</name>
<dbReference type="AlphaFoldDB" id="A0A6S7LT13"/>
<reference evidence="1" key="1">
    <citation type="submission" date="2020-04" db="EMBL/GenBank/DDBJ databases">
        <authorList>
            <person name="Alioto T."/>
            <person name="Alioto T."/>
            <person name="Gomez Garrido J."/>
        </authorList>
    </citation>
    <scope>NUCLEOTIDE SEQUENCE</scope>
    <source>
        <strain evidence="1">A484AB</strain>
    </source>
</reference>
<sequence length="157" mass="17775">MIDEVTSVGLHVATVVSDLGSNFQKMIKSLGVTPTQPWFWHKVFTDEDRQNLPSFERVINDPELASLQCSPEEVSSLLSELMQNKSLGPDQIHPMILKKCSHSLCKLFNMSFALGIVPDQWKLADIIPLHKKGPKDYREKYRPVSLTPIVSKICEKI</sequence>
<evidence type="ECO:0000313" key="2">
    <source>
        <dbReference type="Proteomes" id="UP001152795"/>
    </source>
</evidence>
<dbReference type="PANTHER" id="PTHR33395">
    <property type="entry name" value="TRANSCRIPTASE, PUTATIVE-RELATED-RELATED"/>
    <property type="match status" value="1"/>
</dbReference>
<feature type="non-terminal residue" evidence="1">
    <location>
        <position position="157"/>
    </location>
</feature>
<gene>
    <name evidence="1" type="ORF">PACLA_8A047114</name>
</gene>